<keyword evidence="3" id="KW-1185">Reference proteome</keyword>
<dbReference type="AlphaFoldDB" id="A0A5B8M476"/>
<dbReference type="Gene3D" id="1.10.10.10">
    <property type="entry name" value="Winged helix-like DNA-binding domain superfamily/Winged helix DNA-binding domain"/>
    <property type="match status" value="1"/>
</dbReference>
<dbReference type="KEGG" id="huw:FPZ11_10275"/>
<dbReference type="Gene3D" id="3.30.420.40">
    <property type="match status" value="2"/>
</dbReference>
<dbReference type="OrthoDB" id="3464494at2"/>
<gene>
    <name evidence="2" type="ORF">FPZ11_10275</name>
</gene>
<dbReference type="InterPro" id="IPR036390">
    <property type="entry name" value="WH_DNA-bd_sf"/>
</dbReference>
<proteinExistence type="inferred from homology"/>
<dbReference type="InterPro" id="IPR043129">
    <property type="entry name" value="ATPase_NBD"/>
</dbReference>
<dbReference type="Pfam" id="PF13412">
    <property type="entry name" value="HTH_24"/>
    <property type="match status" value="1"/>
</dbReference>
<evidence type="ECO:0000313" key="2">
    <source>
        <dbReference type="EMBL" id="QDZ15106.1"/>
    </source>
</evidence>
<dbReference type="SUPFAM" id="SSF53067">
    <property type="entry name" value="Actin-like ATPase domain"/>
    <property type="match status" value="1"/>
</dbReference>
<dbReference type="PANTHER" id="PTHR18964">
    <property type="entry name" value="ROK (REPRESSOR, ORF, KINASE) FAMILY"/>
    <property type="match status" value="1"/>
</dbReference>
<dbReference type="InterPro" id="IPR011991">
    <property type="entry name" value="ArsR-like_HTH"/>
</dbReference>
<reference evidence="2 3" key="1">
    <citation type="submission" date="2019-07" db="EMBL/GenBank/DDBJ databases">
        <title>Full genome sequence of Humibacter sp. WJ7-1.</title>
        <authorList>
            <person name="Im W.-T."/>
        </authorList>
    </citation>
    <scope>NUCLEOTIDE SEQUENCE [LARGE SCALE GENOMIC DNA]</scope>
    <source>
        <strain evidence="2 3">WJ7-1</strain>
    </source>
</reference>
<accession>A0A5B8M476</accession>
<dbReference type="InterPro" id="IPR000600">
    <property type="entry name" value="ROK"/>
</dbReference>
<dbReference type="InterPro" id="IPR036388">
    <property type="entry name" value="WH-like_DNA-bd_sf"/>
</dbReference>
<protein>
    <submittedName>
        <fullName evidence="2">ROK family transcriptional regulator</fullName>
    </submittedName>
</protein>
<evidence type="ECO:0000313" key="3">
    <source>
        <dbReference type="Proteomes" id="UP000320216"/>
    </source>
</evidence>
<dbReference type="CDD" id="cd00090">
    <property type="entry name" value="HTH_ARSR"/>
    <property type="match status" value="1"/>
</dbReference>
<organism evidence="2 3">
    <name type="scientific">Humibacter ginsenosidimutans</name>
    <dbReference type="NCBI Taxonomy" id="2599293"/>
    <lineage>
        <taxon>Bacteria</taxon>
        <taxon>Bacillati</taxon>
        <taxon>Actinomycetota</taxon>
        <taxon>Actinomycetes</taxon>
        <taxon>Micrococcales</taxon>
        <taxon>Microbacteriaceae</taxon>
        <taxon>Humibacter</taxon>
    </lineage>
</organism>
<dbReference type="RefSeq" id="WP_146320638.1">
    <property type="nucleotide sequence ID" value="NZ_CP042305.1"/>
</dbReference>
<evidence type="ECO:0000256" key="1">
    <source>
        <dbReference type="ARBA" id="ARBA00006479"/>
    </source>
</evidence>
<dbReference type="Pfam" id="PF00480">
    <property type="entry name" value="ROK"/>
    <property type="match status" value="1"/>
</dbReference>
<dbReference type="Proteomes" id="UP000320216">
    <property type="component" value="Chromosome"/>
</dbReference>
<dbReference type="PANTHER" id="PTHR18964:SF149">
    <property type="entry name" value="BIFUNCTIONAL UDP-N-ACETYLGLUCOSAMINE 2-EPIMERASE_N-ACETYLMANNOSAMINE KINASE"/>
    <property type="match status" value="1"/>
</dbReference>
<dbReference type="SUPFAM" id="SSF46785">
    <property type="entry name" value="Winged helix' DNA-binding domain"/>
    <property type="match status" value="1"/>
</dbReference>
<sequence length="383" mass="39377">MTTTSRSSDAVSRAAILAALTRQPGLSRSELAQTLGYGPATIGSQVKRLLETGFVRELEPQSTGYGRPRVPLECVADVAYVIGMSVLPDHIRLTAVGTDGALLSESTAAFDPATNVVSQLARPVSDLIASLDSRGACVAVGLALSGVVDSSTGTVSVSVILRWRDMPLAHELGAELGLPVFVDNDVYVAATHSLTFDTGSTPDSFLLLSVGQGIGMAIVSDRRVLRGAHGASSEFGHVSVDPNGRPCPCGNIGCLQGYAGLGELTHDIETALAQQVTSFEHLARLAAGDDQRVSAIFAGAGVLLGRAVGAAITLLGIDRVLITGRTTPIWSALASGFDRGLAATTPTLNSTPVVSLTSWAEYDDAVGAAALALNRSLGGSARS</sequence>
<name>A0A5B8M476_9MICO</name>
<comment type="similarity">
    <text evidence="1">Belongs to the ROK (NagC/XylR) family.</text>
</comment>
<dbReference type="EMBL" id="CP042305">
    <property type="protein sequence ID" value="QDZ15106.1"/>
    <property type="molecule type" value="Genomic_DNA"/>
</dbReference>